<keyword evidence="4 12" id="KW-0808">Transferase</keyword>
<dbReference type="GO" id="GO:0008318">
    <property type="term" value="F:protein prenyltransferase activity"/>
    <property type="evidence" value="ECO:0007669"/>
    <property type="project" value="InterPro"/>
</dbReference>
<evidence type="ECO:0000256" key="3">
    <source>
        <dbReference type="ARBA" id="ARBA00022602"/>
    </source>
</evidence>
<dbReference type="Gene3D" id="1.50.10.20">
    <property type="match status" value="2"/>
</dbReference>
<protein>
    <recommendedName>
        <fullName evidence="8">Geranylgeranyl transferase type II subunit beta</fullName>
    </recommendedName>
    <alternativeName>
        <fullName evidence="9">Type II protein geranyl-geranyltransferase subunit beta</fullName>
    </alternativeName>
</protein>
<evidence type="ECO:0000256" key="5">
    <source>
        <dbReference type="ARBA" id="ARBA00022723"/>
    </source>
</evidence>
<evidence type="ECO:0000313" key="12">
    <source>
        <dbReference type="EMBL" id="CDJ30771.1"/>
    </source>
</evidence>
<dbReference type="OrthoDB" id="24893at2759"/>
<evidence type="ECO:0000256" key="8">
    <source>
        <dbReference type="ARBA" id="ARBA00030816"/>
    </source>
</evidence>
<reference evidence="12" key="1">
    <citation type="submission" date="2013-10" db="EMBL/GenBank/DDBJ databases">
        <title>Genomic analysis of the causative agents of coccidiosis in chickens.</title>
        <authorList>
            <person name="Reid A.J."/>
            <person name="Blake D."/>
            <person name="Billington K."/>
            <person name="Browne H."/>
            <person name="Dunn M."/>
            <person name="Hung S."/>
            <person name="Kawahara F."/>
            <person name="Miranda-Saavedra D."/>
            <person name="Mourier T."/>
            <person name="Nagra H."/>
            <person name="Otto T.D."/>
            <person name="Rawlings N."/>
            <person name="Sanchez A."/>
            <person name="Sanders M."/>
            <person name="Subramaniam C."/>
            <person name="Tay Y."/>
            <person name="Dear P."/>
            <person name="Doerig C."/>
            <person name="Gruber A."/>
            <person name="Parkinson J."/>
            <person name="Shirley M."/>
            <person name="Wan K.L."/>
            <person name="Berriman M."/>
            <person name="Tomley F."/>
            <person name="Pain A."/>
        </authorList>
    </citation>
    <scope>NUCLEOTIDE SEQUENCE [LARGE SCALE GENOMIC DNA]</scope>
    <source>
        <strain evidence="12">Houghton</strain>
    </source>
</reference>
<proteinExistence type="inferred from homology"/>
<feature type="domain" description="Prenyltransferase alpha-alpha toroid" evidence="11">
    <location>
        <begin position="392"/>
        <end position="451"/>
    </location>
</feature>
<gene>
    <name evidence="12" type="ORF">EMH_0035240</name>
</gene>
<keyword evidence="7" id="KW-0862">Zinc</keyword>
<dbReference type="InterPro" id="IPR008930">
    <property type="entry name" value="Terpenoid_cyclase/PrenylTrfase"/>
</dbReference>
<name>U6K1B0_9EIME</name>
<dbReference type="VEuPathDB" id="ToxoDB:EMH_0035240"/>
<evidence type="ECO:0000256" key="4">
    <source>
        <dbReference type="ARBA" id="ARBA00022679"/>
    </source>
</evidence>
<keyword evidence="13" id="KW-1185">Reference proteome</keyword>
<reference evidence="12" key="2">
    <citation type="submission" date="2013-10" db="EMBL/GenBank/DDBJ databases">
        <authorList>
            <person name="Aslett M."/>
        </authorList>
    </citation>
    <scope>NUCLEOTIDE SEQUENCE [LARGE SCALE GENOMIC DNA]</scope>
    <source>
        <strain evidence="12">Houghton</strain>
    </source>
</reference>
<dbReference type="SUPFAM" id="SSF48239">
    <property type="entry name" value="Terpenoid cyclases/Protein prenyltransferases"/>
    <property type="match status" value="1"/>
</dbReference>
<dbReference type="AlphaFoldDB" id="U6K1B0"/>
<dbReference type="Pfam" id="PF00432">
    <property type="entry name" value="Prenyltrans"/>
    <property type="match status" value="2"/>
</dbReference>
<evidence type="ECO:0000256" key="9">
    <source>
        <dbReference type="ARBA" id="ARBA00032766"/>
    </source>
</evidence>
<organism evidence="12 13">
    <name type="scientific">Eimeria mitis</name>
    <dbReference type="NCBI Taxonomy" id="44415"/>
    <lineage>
        <taxon>Eukaryota</taxon>
        <taxon>Sar</taxon>
        <taxon>Alveolata</taxon>
        <taxon>Apicomplexa</taxon>
        <taxon>Conoidasida</taxon>
        <taxon>Coccidia</taxon>
        <taxon>Eucoccidiorida</taxon>
        <taxon>Eimeriorina</taxon>
        <taxon>Eimeriidae</taxon>
        <taxon>Eimeria</taxon>
    </lineage>
</organism>
<feature type="domain" description="Prenyltransferase alpha-alpha toroid" evidence="11">
    <location>
        <begin position="185"/>
        <end position="336"/>
    </location>
</feature>
<evidence type="ECO:0000256" key="1">
    <source>
        <dbReference type="ARBA" id="ARBA00001947"/>
    </source>
</evidence>
<dbReference type="EMBL" id="HG682767">
    <property type="protein sequence ID" value="CDJ30771.1"/>
    <property type="molecule type" value="Genomic_DNA"/>
</dbReference>
<keyword evidence="5" id="KW-0479">Metal-binding</keyword>
<dbReference type="RefSeq" id="XP_013353336.1">
    <property type="nucleotide sequence ID" value="XM_013497882.1"/>
</dbReference>
<sequence>MEGQGGGEDAVAADAPEVWCLDVTAHRLYIRQQLQRGLKMFCSTSLAEEASSASSGGSLAEALHVPFMEVQQQQHSLLSGVYWTLCCLALLQPPAVASPSSQEEQQPGTDFLPLPLKVKEDLISRVILPCLRRRQCTGWVSAAPQVEAEISLTERGSGYPRRKRVDESSQKPAMLPPATTASAAAESRAHCDLSALGFSSNLTENATATALSTCSGLQALALLEALPVLSEEDLQQLRRFVLRLQRREDGAFANTLHPECRTSWCRTCSQPLAGASPPTATTAEAKGEVKWENEGDVRCTFCCLLSLKLIHAAAKAHQKRSAASHLLQTCAVTARAVGSVGGEAPVAVTPGAPFPGEPEVCRELPADPGPRLVQPPEDPIYATSWETFLQDPLAGVRVDATFSWLLSLLGPDGGVGVSPGAEPHAGAAFCFAGCLSLLGKRDALGTEKARRLERQVKLLPTLSRRCGRRSSCS</sequence>
<comment type="cofactor">
    <cofactor evidence="1">
        <name>Zn(2+)</name>
        <dbReference type="ChEBI" id="CHEBI:29105"/>
    </cofactor>
</comment>
<dbReference type="GeneID" id="25378316"/>
<dbReference type="InterPro" id="IPR001330">
    <property type="entry name" value="Prenyltrans"/>
</dbReference>
<accession>U6K1B0</accession>
<comment type="similarity">
    <text evidence="2">Belongs to the protein prenyltransferase subunit beta family.</text>
</comment>
<dbReference type="PANTHER" id="PTHR11774:SF11">
    <property type="entry name" value="GERANYLGERANYL TRANSFERASE TYPE-2 SUBUNIT BETA"/>
    <property type="match status" value="1"/>
</dbReference>
<evidence type="ECO:0000259" key="11">
    <source>
        <dbReference type="Pfam" id="PF00432"/>
    </source>
</evidence>
<dbReference type="PANTHER" id="PTHR11774">
    <property type="entry name" value="GERANYLGERANYL TRANSFERASE TYPE BETA SUBUNIT"/>
    <property type="match status" value="1"/>
</dbReference>
<dbReference type="Proteomes" id="UP000030744">
    <property type="component" value="Unassembled WGS sequence"/>
</dbReference>
<evidence type="ECO:0000313" key="13">
    <source>
        <dbReference type="Proteomes" id="UP000030744"/>
    </source>
</evidence>
<keyword evidence="6" id="KW-0677">Repeat</keyword>
<feature type="region of interest" description="Disordered" evidence="10">
    <location>
        <begin position="157"/>
        <end position="181"/>
    </location>
</feature>
<keyword evidence="3" id="KW-0637">Prenyltransferase</keyword>
<evidence type="ECO:0000256" key="7">
    <source>
        <dbReference type="ARBA" id="ARBA00022833"/>
    </source>
</evidence>
<evidence type="ECO:0000256" key="2">
    <source>
        <dbReference type="ARBA" id="ARBA00010497"/>
    </source>
</evidence>
<evidence type="ECO:0000256" key="6">
    <source>
        <dbReference type="ARBA" id="ARBA00022737"/>
    </source>
</evidence>
<dbReference type="GO" id="GO:0046872">
    <property type="term" value="F:metal ion binding"/>
    <property type="evidence" value="ECO:0007669"/>
    <property type="project" value="UniProtKB-KW"/>
</dbReference>
<evidence type="ECO:0000256" key="10">
    <source>
        <dbReference type="SAM" id="MobiDB-lite"/>
    </source>
</evidence>
<dbReference type="InterPro" id="IPR045089">
    <property type="entry name" value="PGGT1B-like"/>
</dbReference>